<dbReference type="AlphaFoldDB" id="A0A0R3T1J1"/>
<accession>A0A0R3T1J1</accession>
<dbReference type="Proteomes" id="UP000278807">
    <property type="component" value="Unassembled WGS sequence"/>
</dbReference>
<proteinExistence type="predicted"/>
<name>A0A0R3T1J1_RODNA</name>
<protein>
    <submittedName>
        <fullName evidence="3">RAB3GAP2_N domain-containing protein</fullName>
    </submittedName>
</protein>
<evidence type="ECO:0000313" key="2">
    <source>
        <dbReference type="Proteomes" id="UP000278807"/>
    </source>
</evidence>
<dbReference type="OrthoDB" id="6281392at2759"/>
<reference evidence="3" key="1">
    <citation type="submission" date="2017-02" db="UniProtKB">
        <authorList>
            <consortium name="WormBaseParasite"/>
        </authorList>
    </citation>
    <scope>IDENTIFICATION</scope>
</reference>
<sequence>MTKVISVTFQIFICLKDTGSDEDSFFQNFVYLQRSSSNTERKDLTWTTCADGCKIGGFEGQGCVVIGTRSGSINLFSLPTLDSKLVSIEPSWYFDQCHGKEGVTAVKIIRNSLVITAERRYGRVRRWKIVGGSGDGLGFGLQPLDQILKPSNVPWIGSFSLGPSGEILALGFISFH</sequence>
<keyword evidence="2" id="KW-1185">Reference proteome</keyword>
<gene>
    <name evidence="1" type="ORF">HNAJ_LOCUS743</name>
</gene>
<evidence type="ECO:0000313" key="1">
    <source>
        <dbReference type="EMBL" id="VDN96602.1"/>
    </source>
</evidence>
<organism evidence="3">
    <name type="scientific">Rodentolepis nana</name>
    <name type="common">Dwarf tapeworm</name>
    <name type="synonym">Hymenolepis nana</name>
    <dbReference type="NCBI Taxonomy" id="102285"/>
    <lineage>
        <taxon>Eukaryota</taxon>
        <taxon>Metazoa</taxon>
        <taxon>Spiralia</taxon>
        <taxon>Lophotrochozoa</taxon>
        <taxon>Platyhelminthes</taxon>
        <taxon>Cestoda</taxon>
        <taxon>Eucestoda</taxon>
        <taxon>Cyclophyllidea</taxon>
        <taxon>Hymenolepididae</taxon>
        <taxon>Rodentolepis</taxon>
    </lineage>
</organism>
<reference evidence="1 2" key="2">
    <citation type="submission" date="2018-11" db="EMBL/GenBank/DDBJ databases">
        <authorList>
            <consortium name="Pathogen Informatics"/>
        </authorList>
    </citation>
    <scope>NUCLEOTIDE SEQUENCE [LARGE SCALE GENOMIC DNA]</scope>
</reference>
<dbReference type="EMBL" id="UZAE01000232">
    <property type="protein sequence ID" value="VDN96602.1"/>
    <property type="molecule type" value="Genomic_DNA"/>
</dbReference>
<evidence type="ECO:0000313" key="3">
    <source>
        <dbReference type="WBParaSite" id="HNAJ_0000074301-mRNA-1"/>
    </source>
</evidence>
<dbReference type="WBParaSite" id="HNAJ_0000074301-mRNA-1">
    <property type="protein sequence ID" value="HNAJ_0000074301-mRNA-1"/>
    <property type="gene ID" value="HNAJ_0000074301"/>
</dbReference>